<sequence>MRNYELFCEYLLDPAYGWGDVCRHRFGQIHSKWPIQAQTADIHIATAVRWSTLAARDRTHHLATQERPPASSDRSQPEKGAVGVPCNAEESAGTDSARMWRTWLTAETAAPQGQAQQAPFCTG</sequence>
<dbReference type="RefSeq" id="WP_357402386.1">
    <property type="nucleotide sequence ID" value="NZ_JBEYCD010000003.1"/>
</dbReference>
<feature type="region of interest" description="Disordered" evidence="1">
    <location>
        <begin position="58"/>
        <end position="123"/>
    </location>
</feature>
<keyword evidence="3" id="KW-1185">Reference proteome</keyword>
<gene>
    <name evidence="2" type="ORF">ACH49W_15195</name>
</gene>
<evidence type="ECO:0000256" key="1">
    <source>
        <dbReference type="SAM" id="MobiDB-lite"/>
    </source>
</evidence>
<proteinExistence type="predicted"/>
<comment type="caution">
    <text evidence="2">The sequence shown here is derived from an EMBL/GenBank/DDBJ whole genome shotgun (WGS) entry which is preliminary data.</text>
</comment>
<dbReference type="Proteomes" id="UP001611415">
    <property type="component" value="Unassembled WGS sequence"/>
</dbReference>
<name>A0ABW7X0T6_9NOCA</name>
<dbReference type="EMBL" id="JBIRYO010000008">
    <property type="protein sequence ID" value="MFI2474719.1"/>
    <property type="molecule type" value="Genomic_DNA"/>
</dbReference>
<accession>A0ABW7X0T6</accession>
<evidence type="ECO:0000313" key="3">
    <source>
        <dbReference type="Proteomes" id="UP001611415"/>
    </source>
</evidence>
<feature type="compositionally biased region" description="Low complexity" evidence="1">
    <location>
        <begin position="109"/>
        <end position="123"/>
    </location>
</feature>
<reference evidence="2 3" key="1">
    <citation type="submission" date="2024-10" db="EMBL/GenBank/DDBJ databases">
        <title>The Natural Products Discovery Center: Release of the First 8490 Sequenced Strains for Exploring Actinobacteria Biosynthetic Diversity.</title>
        <authorList>
            <person name="Kalkreuter E."/>
            <person name="Kautsar S.A."/>
            <person name="Yang D."/>
            <person name="Bader C.D."/>
            <person name="Teijaro C.N."/>
            <person name="Fluegel L."/>
            <person name="Davis C.M."/>
            <person name="Simpson J.R."/>
            <person name="Lauterbach L."/>
            <person name="Steele A.D."/>
            <person name="Gui C."/>
            <person name="Meng S."/>
            <person name="Li G."/>
            <person name="Viehrig K."/>
            <person name="Ye F."/>
            <person name="Su P."/>
            <person name="Kiefer A.F."/>
            <person name="Nichols A."/>
            <person name="Cepeda A.J."/>
            <person name="Yan W."/>
            <person name="Fan B."/>
            <person name="Jiang Y."/>
            <person name="Adhikari A."/>
            <person name="Zheng C.-J."/>
            <person name="Schuster L."/>
            <person name="Cowan T.M."/>
            <person name="Smanski M.J."/>
            <person name="Chevrette M.G."/>
            <person name="De Carvalho L.P.S."/>
            <person name="Shen B."/>
        </authorList>
    </citation>
    <scope>NUCLEOTIDE SEQUENCE [LARGE SCALE GENOMIC DNA]</scope>
    <source>
        <strain evidence="2 3">NPDC019275</strain>
    </source>
</reference>
<evidence type="ECO:0000313" key="2">
    <source>
        <dbReference type="EMBL" id="MFI2474719.1"/>
    </source>
</evidence>
<protein>
    <submittedName>
        <fullName evidence="2">Uncharacterized protein</fullName>
    </submittedName>
</protein>
<organism evidence="2 3">
    <name type="scientific">Nocardia xishanensis</name>
    <dbReference type="NCBI Taxonomy" id="238964"/>
    <lineage>
        <taxon>Bacteria</taxon>
        <taxon>Bacillati</taxon>
        <taxon>Actinomycetota</taxon>
        <taxon>Actinomycetes</taxon>
        <taxon>Mycobacteriales</taxon>
        <taxon>Nocardiaceae</taxon>
        <taxon>Nocardia</taxon>
    </lineage>
</organism>